<proteinExistence type="predicted"/>
<gene>
    <name evidence="1" type="ORF">ABEG17_10490</name>
</gene>
<evidence type="ECO:0008006" key="2">
    <source>
        <dbReference type="Google" id="ProtNLM"/>
    </source>
</evidence>
<evidence type="ECO:0000313" key="1">
    <source>
        <dbReference type="EMBL" id="XBO42021.1"/>
    </source>
</evidence>
<dbReference type="AlphaFoldDB" id="A0AAU7JPA0"/>
<name>A0AAU7JPA0_9MICO</name>
<dbReference type="RefSeq" id="WP_406829425.1">
    <property type="nucleotide sequence ID" value="NZ_CP157483.1"/>
</dbReference>
<accession>A0AAU7JPA0</accession>
<reference evidence="1" key="1">
    <citation type="submission" date="2024-05" db="EMBL/GenBank/DDBJ databases">
        <authorList>
            <person name="Kim S."/>
            <person name="Heo J."/>
            <person name="Choi H."/>
            <person name="Choi Y."/>
            <person name="Kwon S.-W."/>
            <person name="Kim Y."/>
        </authorList>
    </citation>
    <scope>NUCLEOTIDE SEQUENCE</scope>
    <source>
        <strain evidence="1">KACC 23699</strain>
    </source>
</reference>
<organism evidence="1">
    <name type="scientific">Pedococcus sp. KACC 23699</name>
    <dbReference type="NCBI Taxonomy" id="3149228"/>
    <lineage>
        <taxon>Bacteria</taxon>
        <taxon>Bacillati</taxon>
        <taxon>Actinomycetota</taxon>
        <taxon>Actinomycetes</taxon>
        <taxon>Micrococcales</taxon>
        <taxon>Intrasporangiaceae</taxon>
        <taxon>Pedococcus</taxon>
    </lineage>
</organism>
<sequence>MTQPGRLRRATASALADQHGGVVSRAELAAEKIDRWAVAGEVRAGRWALHGRRTVAVHTAPLSRDAQLWRAVWEVGAGSALDGVTALEAAGLTGFDEEIVHVSVDHWQHGGRRVPGVHIHQVRNARTTDVRPSGLPRVRPAVAAIRAAQWARSDRQAALLLCLVVQQRLVRAHDLVPLRWPGAHYGRSAFVRQVVQDVTDGAQSLGELDFTALCRLHHLPDPERQVVRTGPFGRIYLDVRWRDCPLAVEIDGAQHRLGLAVSADNLRRNALAIDGETVLTIDLVGLRLQPGTFMRQVVTAYRALTGRLGATG</sequence>
<protein>
    <recommendedName>
        <fullName evidence="2">DUF559 domain-containing protein</fullName>
    </recommendedName>
</protein>
<dbReference type="EMBL" id="CP157483">
    <property type="protein sequence ID" value="XBO42021.1"/>
    <property type="molecule type" value="Genomic_DNA"/>
</dbReference>